<dbReference type="Proteomes" id="UP000029055">
    <property type="component" value="Unassembled WGS sequence"/>
</dbReference>
<dbReference type="eggNOG" id="COG4974">
    <property type="taxonomic scope" value="Bacteria"/>
</dbReference>
<evidence type="ECO:0000313" key="9">
    <source>
        <dbReference type="Proteomes" id="UP000029055"/>
    </source>
</evidence>
<dbReference type="GO" id="GO:0006310">
    <property type="term" value="P:DNA recombination"/>
    <property type="evidence" value="ECO:0007669"/>
    <property type="project" value="UniProtKB-KW"/>
</dbReference>
<dbReference type="InterPro" id="IPR044068">
    <property type="entry name" value="CB"/>
</dbReference>
<evidence type="ECO:0000256" key="3">
    <source>
        <dbReference type="ARBA" id="ARBA00023172"/>
    </source>
</evidence>
<dbReference type="InterPro" id="IPR011010">
    <property type="entry name" value="DNA_brk_join_enz"/>
</dbReference>
<evidence type="ECO:0000259" key="7">
    <source>
        <dbReference type="PROSITE" id="PS51900"/>
    </source>
</evidence>
<dbReference type="InterPro" id="IPR050090">
    <property type="entry name" value="Tyrosine_recombinase_XerCD"/>
</dbReference>
<comment type="caution">
    <text evidence="8">The sequence shown here is derived from an EMBL/GenBank/DDBJ whole genome shotgun (WGS) entry which is preliminary data.</text>
</comment>
<dbReference type="AlphaFoldDB" id="A0A087DTK2"/>
<dbReference type="InterPro" id="IPR010998">
    <property type="entry name" value="Integrase_recombinase_N"/>
</dbReference>
<evidence type="ECO:0000256" key="5">
    <source>
        <dbReference type="SAM" id="MobiDB-lite"/>
    </source>
</evidence>
<feature type="region of interest" description="Disordered" evidence="5">
    <location>
        <begin position="101"/>
        <end position="127"/>
    </location>
</feature>
<keyword evidence="3" id="KW-0233">DNA recombination</keyword>
<dbReference type="SUPFAM" id="SSF56349">
    <property type="entry name" value="DNA breaking-rejoining enzymes"/>
    <property type="match status" value="1"/>
</dbReference>
<evidence type="ECO:0000256" key="2">
    <source>
        <dbReference type="ARBA" id="ARBA00023125"/>
    </source>
</evidence>
<dbReference type="GO" id="GO:0015074">
    <property type="term" value="P:DNA integration"/>
    <property type="evidence" value="ECO:0007669"/>
    <property type="project" value="InterPro"/>
</dbReference>
<organism evidence="8 9">
    <name type="scientific">Bifidobacterium subtile</name>
    <dbReference type="NCBI Taxonomy" id="77635"/>
    <lineage>
        <taxon>Bacteria</taxon>
        <taxon>Bacillati</taxon>
        <taxon>Actinomycetota</taxon>
        <taxon>Actinomycetes</taxon>
        <taxon>Bifidobacteriales</taxon>
        <taxon>Bifidobacteriaceae</taxon>
        <taxon>Bifidobacterium</taxon>
    </lineage>
</organism>
<dbReference type="InterPro" id="IPR002104">
    <property type="entry name" value="Integrase_catalytic"/>
</dbReference>
<dbReference type="PANTHER" id="PTHR30349:SF64">
    <property type="entry name" value="PROPHAGE INTEGRASE INTD-RELATED"/>
    <property type="match status" value="1"/>
</dbReference>
<keyword evidence="2 4" id="KW-0238">DNA-binding</keyword>
<accession>A0A087DTK2</accession>
<evidence type="ECO:0000259" key="6">
    <source>
        <dbReference type="PROSITE" id="PS51898"/>
    </source>
</evidence>
<dbReference type="OrthoDB" id="1822491at2"/>
<dbReference type="PANTHER" id="PTHR30349">
    <property type="entry name" value="PHAGE INTEGRASE-RELATED"/>
    <property type="match status" value="1"/>
</dbReference>
<dbReference type="RefSeq" id="WP_024463917.1">
    <property type="nucleotide sequence ID" value="NZ_CP062939.1"/>
</dbReference>
<evidence type="ECO:0000256" key="1">
    <source>
        <dbReference type="ARBA" id="ARBA00008857"/>
    </source>
</evidence>
<gene>
    <name evidence="8" type="ORF">BISU_2054</name>
</gene>
<feature type="domain" description="Core-binding (CB)" evidence="7">
    <location>
        <begin position="12"/>
        <end position="90"/>
    </location>
</feature>
<proteinExistence type="inferred from homology"/>
<feature type="domain" description="Tyr recombinase" evidence="6">
    <location>
        <begin position="110"/>
        <end position="279"/>
    </location>
</feature>
<keyword evidence="9" id="KW-1185">Reference proteome</keyword>
<dbReference type="Pfam" id="PF00589">
    <property type="entry name" value="Phage_integrase"/>
    <property type="match status" value="1"/>
</dbReference>
<dbReference type="STRING" id="77635.BISU_2054"/>
<dbReference type="Gene3D" id="1.10.443.10">
    <property type="entry name" value="Intergrase catalytic core"/>
    <property type="match status" value="1"/>
</dbReference>
<sequence length="287" mass="32148">MTFYARHRQPPQSWAGYVDGWVMDMQARGLSEHTIEANWYRLTCFARTQTRGPDEVEPSDVQAWLTGERIEASTKAGRRASVNEFYKWGLRMKRLKANPVDALPPVKRPRKPARQPAPEQAVAKGLESDDADARLMVQLDAEAGLRREEICRVKGSDIVAYPQSGDEEISGLVVHGKGGKTRLVPICAQLADDIRDAAGDGWLFPGRYSGHCCVDHVYRVVRRATGYPTHSLRRRYGRIAYEASGYDLRAVQELLGHESPATTQSYIFVPQSSLGTIALKVKDRRPV</sequence>
<dbReference type="GO" id="GO:0003677">
    <property type="term" value="F:DNA binding"/>
    <property type="evidence" value="ECO:0007669"/>
    <property type="project" value="UniProtKB-UniRule"/>
</dbReference>
<name>A0A087DTK2_9BIFI</name>
<dbReference type="InterPro" id="IPR013762">
    <property type="entry name" value="Integrase-like_cat_sf"/>
</dbReference>
<evidence type="ECO:0000256" key="4">
    <source>
        <dbReference type="PROSITE-ProRule" id="PRU01248"/>
    </source>
</evidence>
<dbReference type="EMBL" id="JGZR01000016">
    <property type="protein sequence ID" value="KFI98852.1"/>
    <property type="molecule type" value="Genomic_DNA"/>
</dbReference>
<dbReference type="Gene3D" id="1.10.150.130">
    <property type="match status" value="1"/>
</dbReference>
<protein>
    <submittedName>
        <fullName evidence="8">DNA integration/recombination/inversion protein</fullName>
    </submittedName>
</protein>
<comment type="similarity">
    <text evidence="1">Belongs to the 'phage' integrase family.</text>
</comment>
<evidence type="ECO:0000313" key="8">
    <source>
        <dbReference type="EMBL" id="KFI98852.1"/>
    </source>
</evidence>
<dbReference type="PROSITE" id="PS51898">
    <property type="entry name" value="TYR_RECOMBINASE"/>
    <property type="match status" value="1"/>
</dbReference>
<reference evidence="8 9" key="1">
    <citation type="submission" date="2014-03" db="EMBL/GenBank/DDBJ databases">
        <title>Genomics of Bifidobacteria.</title>
        <authorList>
            <person name="Ventura M."/>
            <person name="Milani C."/>
            <person name="Lugli G.A."/>
        </authorList>
    </citation>
    <scope>NUCLEOTIDE SEQUENCE [LARGE SCALE GENOMIC DNA]</scope>
    <source>
        <strain evidence="8 9">LMG 11597</strain>
    </source>
</reference>
<dbReference type="PROSITE" id="PS51900">
    <property type="entry name" value="CB"/>
    <property type="match status" value="1"/>
</dbReference>
<dbReference type="CDD" id="cd00397">
    <property type="entry name" value="DNA_BRE_C"/>
    <property type="match status" value="1"/>
</dbReference>